<dbReference type="OrthoDB" id="10261556at2759"/>
<evidence type="ECO:0000256" key="7">
    <source>
        <dbReference type="ARBA" id="ARBA00023125"/>
    </source>
</evidence>
<dbReference type="PANTHER" id="PTHR13710:SF153">
    <property type="entry name" value="RECQ-LIKE DNA HELICASE BLM"/>
    <property type="match status" value="1"/>
</dbReference>
<feature type="compositionally biased region" description="Basic residues" evidence="12">
    <location>
        <begin position="883"/>
        <end position="905"/>
    </location>
</feature>
<dbReference type="InterPro" id="IPR036388">
    <property type="entry name" value="WH-like_DNA-bd_sf"/>
</dbReference>
<comment type="caution">
    <text evidence="15">The sequence shown here is derived from an EMBL/GenBank/DDBJ whole genome shotgun (WGS) entry which is preliminary data.</text>
</comment>
<evidence type="ECO:0000256" key="11">
    <source>
        <dbReference type="ARBA" id="ARBA00034808"/>
    </source>
</evidence>
<evidence type="ECO:0000256" key="8">
    <source>
        <dbReference type="ARBA" id="ARBA00023235"/>
    </source>
</evidence>
<gene>
    <name evidence="15" type="ORF">MSAN_01289700</name>
</gene>
<keyword evidence="16" id="KW-1185">Reference proteome</keyword>
<dbReference type="InterPro" id="IPR018982">
    <property type="entry name" value="RQC_domain"/>
</dbReference>
<keyword evidence="6" id="KW-0067">ATP-binding</keyword>
<evidence type="ECO:0000256" key="1">
    <source>
        <dbReference type="ARBA" id="ARBA00004123"/>
    </source>
</evidence>
<dbReference type="GO" id="GO:0003677">
    <property type="term" value="F:DNA binding"/>
    <property type="evidence" value="ECO:0007669"/>
    <property type="project" value="UniProtKB-KW"/>
</dbReference>
<dbReference type="InterPro" id="IPR032284">
    <property type="entry name" value="RecQ_Zn-bd"/>
</dbReference>
<evidence type="ECO:0000256" key="12">
    <source>
        <dbReference type="SAM" id="MobiDB-lite"/>
    </source>
</evidence>
<dbReference type="FunFam" id="3.40.50.300:FF:001389">
    <property type="entry name" value="ATP-dependent DNA helicase RecQ"/>
    <property type="match status" value="1"/>
</dbReference>
<dbReference type="Pfam" id="PF09382">
    <property type="entry name" value="RQC"/>
    <property type="match status" value="1"/>
</dbReference>
<organism evidence="15 16">
    <name type="scientific">Mycena sanguinolenta</name>
    <dbReference type="NCBI Taxonomy" id="230812"/>
    <lineage>
        <taxon>Eukaryota</taxon>
        <taxon>Fungi</taxon>
        <taxon>Dikarya</taxon>
        <taxon>Basidiomycota</taxon>
        <taxon>Agaricomycotina</taxon>
        <taxon>Agaricomycetes</taxon>
        <taxon>Agaricomycetidae</taxon>
        <taxon>Agaricales</taxon>
        <taxon>Marasmiineae</taxon>
        <taxon>Mycenaceae</taxon>
        <taxon>Mycena</taxon>
    </lineage>
</organism>
<proteinExistence type="inferred from homology"/>
<evidence type="ECO:0000259" key="14">
    <source>
        <dbReference type="PROSITE" id="PS51194"/>
    </source>
</evidence>
<feature type="domain" description="Helicase C-terminal" evidence="14">
    <location>
        <begin position="579"/>
        <end position="730"/>
    </location>
</feature>
<dbReference type="Pfam" id="PF00270">
    <property type="entry name" value="DEAD"/>
    <property type="match status" value="1"/>
</dbReference>
<dbReference type="GO" id="GO:0000724">
    <property type="term" value="P:double-strand break repair via homologous recombination"/>
    <property type="evidence" value="ECO:0007669"/>
    <property type="project" value="TreeGrafter"/>
</dbReference>
<keyword evidence="7" id="KW-0238">DNA-binding</keyword>
<dbReference type="InterPro" id="IPR014001">
    <property type="entry name" value="Helicase_ATP-bd"/>
</dbReference>
<dbReference type="Proteomes" id="UP000623467">
    <property type="component" value="Unassembled WGS sequence"/>
</dbReference>
<dbReference type="GO" id="GO:0043138">
    <property type="term" value="F:3'-5' DNA helicase activity"/>
    <property type="evidence" value="ECO:0007669"/>
    <property type="project" value="UniProtKB-EC"/>
</dbReference>
<dbReference type="InterPro" id="IPR011545">
    <property type="entry name" value="DEAD/DEAH_box_helicase_dom"/>
</dbReference>
<dbReference type="EC" id="5.6.2.4" evidence="11"/>
<dbReference type="AlphaFoldDB" id="A0A8H7D2A9"/>
<keyword evidence="5 15" id="KW-0347">Helicase</keyword>
<dbReference type="PANTHER" id="PTHR13710">
    <property type="entry name" value="DNA HELICASE RECQ FAMILY MEMBER"/>
    <property type="match status" value="1"/>
</dbReference>
<comment type="subcellular location">
    <subcellularLocation>
        <location evidence="1">Nucleus</location>
    </subcellularLocation>
</comment>
<dbReference type="InterPro" id="IPR002464">
    <property type="entry name" value="DNA/RNA_helicase_DEAH_CS"/>
</dbReference>
<dbReference type="GO" id="GO:0005524">
    <property type="term" value="F:ATP binding"/>
    <property type="evidence" value="ECO:0007669"/>
    <property type="project" value="UniProtKB-KW"/>
</dbReference>
<accession>A0A8H7D2A9</accession>
<sequence length="1082" mass="120462">MAGVLKTNIDEVLRHKTTNSTPSLAQSKSAKFKPATSNSASAGPSNSLRKHATATLPSFSTPGFKKSASSSNSRAALHEPINISSDSTPSPGIKRSSSDSHIASEQPSSKRLKSEKENLFQPDPYSRPNDKGKGKAAPLQSTVDDDDEPWNRMKTPEPNPFKMLDRDHPKFCVGSATPAPPVHPDTKYPDLLSKSTSQLNSHLVSNQEYSLKIMEALCDLHAGRAVKGDIYMLEAIKSLLDDRIRGIQEILAYRERGAEDVHTNESISVAPTRHHTPAHLAPASPAVVPRSMTRSYEDISYASTSTCIAIEDSPGADNSSGERSIEVVAADPGPFDEDDDALWADVDDVDMDYVDAPVAVAPEPPQELTGPYAAEIKSHLNSTFGLKTFRSNQFEAINATMAGRDVFVLMPTGAAKGVSVVVSPLLALMHDQVNALKQKGIDAVLLTSTTSETEARQIRERFYSKDRPTLLYVTPERLKISESTKNMLAYLYRSKELARFVIDEAHCISTWGQDFREAYQNLHTLRQDFPEVPIMALTATADQKTVDDILDRLGLREPAVFKQSFNRTNLNYVVTPKVSIEQMVTFIKGSHPNQTGVIYRTGRDKCEKLAAELRKKGLKAAHFHARLEPEDKARVQNDWKSGRTHIIVATIAFGMGIDKANVRFVIHFDLPKNMDGYYQETGRAGRDGLPADCILYYSYRDLQPILKMIRDTRDQNTTPESIARQEAAVWNVVRYCENESVCRRTQILQHFGEKFDKKDCHGRCNNCANEGLVVTEDFTKEAKIVLSLVQSMEQGQENVTVDQCRSIFKGSNNNAVRTKGHDQHPQFGAGKDMPKELVELLFNRLLYLDALMEKSVRTGQWHVQYLKLGSKAKDFLTGGKTLKLSHRPKSPKAAKAKAKGSKGSKKAAAAPSQEQEQERPRSLYADDDEIEWSPKKPVHRAATPPIIEVISDSEDETSGPRRLYGALVAHRAQILKGDPSLTNQDVLTDETLQLLSVAPPQDFVTFKQQLREIAQDMFDDQDAAKQYAEERFAKHGSGFLQLCLGKPIDRKWREKYNYERPTTSASKGPDLRKFKFRPAKGR</sequence>
<evidence type="ECO:0000256" key="5">
    <source>
        <dbReference type="ARBA" id="ARBA00022806"/>
    </source>
</evidence>
<evidence type="ECO:0000313" key="15">
    <source>
        <dbReference type="EMBL" id="KAF7359469.1"/>
    </source>
</evidence>
<dbReference type="SUPFAM" id="SSF46785">
    <property type="entry name" value="Winged helix' DNA-binding domain"/>
    <property type="match status" value="1"/>
</dbReference>
<evidence type="ECO:0000313" key="16">
    <source>
        <dbReference type="Proteomes" id="UP000623467"/>
    </source>
</evidence>
<feature type="region of interest" description="Disordered" evidence="12">
    <location>
        <begin position="1058"/>
        <end position="1082"/>
    </location>
</feature>
<dbReference type="SMART" id="SM00487">
    <property type="entry name" value="DEXDc"/>
    <property type="match status" value="1"/>
</dbReference>
<comment type="catalytic activity">
    <reaction evidence="10">
        <text>Couples ATP hydrolysis with the unwinding of duplex DNA by translocating in the 3'-5' direction.</text>
        <dbReference type="EC" id="5.6.2.4"/>
    </reaction>
</comment>
<dbReference type="InterPro" id="IPR001650">
    <property type="entry name" value="Helicase_C-like"/>
</dbReference>
<feature type="compositionally biased region" description="Polar residues" evidence="12">
    <location>
        <begin position="99"/>
        <end position="109"/>
    </location>
</feature>
<dbReference type="PROSITE" id="PS51194">
    <property type="entry name" value="HELICASE_CTER"/>
    <property type="match status" value="1"/>
</dbReference>
<dbReference type="Pfam" id="PF00271">
    <property type="entry name" value="Helicase_C"/>
    <property type="match status" value="1"/>
</dbReference>
<evidence type="ECO:0000256" key="3">
    <source>
        <dbReference type="ARBA" id="ARBA00022741"/>
    </source>
</evidence>
<dbReference type="InterPro" id="IPR004589">
    <property type="entry name" value="DNA_helicase_ATP-dep_RecQ"/>
</dbReference>
<keyword evidence="8" id="KW-0413">Isomerase</keyword>
<protein>
    <recommendedName>
        <fullName evidence="11">DNA 3'-5' helicase</fullName>
        <ecNumber evidence="11">5.6.2.4</ecNumber>
    </recommendedName>
</protein>
<dbReference type="NCBIfam" id="TIGR00614">
    <property type="entry name" value="recQ_fam"/>
    <property type="match status" value="1"/>
</dbReference>
<dbReference type="GO" id="GO:0005694">
    <property type="term" value="C:chromosome"/>
    <property type="evidence" value="ECO:0007669"/>
    <property type="project" value="TreeGrafter"/>
</dbReference>
<evidence type="ECO:0000256" key="4">
    <source>
        <dbReference type="ARBA" id="ARBA00022801"/>
    </source>
</evidence>
<dbReference type="SMART" id="SM00956">
    <property type="entry name" value="RQC"/>
    <property type="match status" value="1"/>
</dbReference>
<keyword evidence="3" id="KW-0547">Nucleotide-binding</keyword>
<feature type="region of interest" description="Disordered" evidence="12">
    <location>
        <begin position="881"/>
        <end position="926"/>
    </location>
</feature>
<feature type="domain" description="Helicase ATP-binding" evidence="13">
    <location>
        <begin position="385"/>
        <end position="559"/>
    </location>
</feature>
<evidence type="ECO:0000256" key="6">
    <source>
        <dbReference type="ARBA" id="ARBA00022840"/>
    </source>
</evidence>
<dbReference type="SMART" id="SM00490">
    <property type="entry name" value="HELICc"/>
    <property type="match status" value="1"/>
</dbReference>
<dbReference type="GO" id="GO:0005634">
    <property type="term" value="C:nucleus"/>
    <property type="evidence" value="ECO:0007669"/>
    <property type="project" value="UniProtKB-SubCell"/>
</dbReference>
<dbReference type="CDD" id="cd17920">
    <property type="entry name" value="DEXHc_RecQ"/>
    <property type="match status" value="1"/>
</dbReference>
<dbReference type="GO" id="GO:0009378">
    <property type="term" value="F:four-way junction helicase activity"/>
    <property type="evidence" value="ECO:0007669"/>
    <property type="project" value="TreeGrafter"/>
</dbReference>
<name>A0A8H7D2A9_9AGAR</name>
<dbReference type="SUPFAM" id="SSF52540">
    <property type="entry name" value="P-loop containing nucleoside triphosphate hydrolases"/>
    <property type="match status" value="1"/>
</dbReference>
<dbReference type="Pfam" id="PF16124">
    <property type="entry name" value="RecQ_Zn_bind"/>
    <property type="match status" value="1"/>
</dbReference>
<comment type="similarity">
    <text evidence="2">Belongs to the helicase family. RecQ subfamily.</text>
</comment>
<feature type="region of interest" description="Disordered" evidence="12">
    <location>
        <begin position="1"/>
        <end position="165"/>
    </location>
</feature>
<dbReference type="EMBL" id="JACAZH010000009">
    <property type="protein sequence ID" value="KAF7359469.1"/>
    <property type="molecule type" value="Genomic_DNA"/>
</dbReference>
<dbReference type="GO" id="GO:0005737">
    <property type="term" value="C:cytoplasm"/>
    <property type="evidence" value="ECO:0007669"/>
    <property type="project" value="TreeGrafter"/>
</dbReference>
<reference evidence="15" key="1">
    <citation type="submission" date="2020-05" db="EMBL/GenBank/DDBJ databases">
        <title>Mycena genomes resolve the evolution of fungal bioluminescence.</title>
        <authorList>
            <person name="Tsai I.J."/>
        </authorList>
    </citation>
    <scope>NUCLEOTIDE SEQUENCE</scope>
    <source>
        <strain evidence="15">160909Yilan</strain>
    </source>
</reference>
<dbReference type="PROSITE" id="PS51192">
    <property type="entry name" value="HELICASE_ATP_BIND_1"/>
    <property type="match status" value="1"/>
</dbReference>
<dbReference type="Gene3D" id="1.10.10.10">
    <property type="entry name" value="Winged helix-like DNA-binding domain superfamily/Winged helix DNA-binding domain"/>
    <property type="match status" value="1"/>
</dbReference>
<keyword evidence="4" id="KW-0378">Hydrolase</keyword>
<dbReference type="InterPro" id="IPR036390">
    <property type="entry name" value="WH_DNA-bd_sf"/>
</dbReference>
<dbReference type="FunFam" id="3.40.50.300:FF:000340">
    <property type="entry name" value="Bloom syndrome, RecQ helicase"/>
    <property type="match status" value="1"/>
</dbReference>
<evidence type="ECO:0000256" key="2">
    <source>
        <dbReference type="ARBA" id="ARBA00005446"/>
    </source>
</evidence>
<dbReference type="PROSITE" id="PS00690">
    <property type="entry name" value="DEAH_ATP_HELICASE"/>
    <property type="match status" value="1"/>
</dbReference>
<evidence type="ECO:0000256" key="10">
    <source>
        <dbReference type="ARBA" id="ARBA00034617"/>
    </source>
</evidence>
<evidence type="ECO:0000259" key="13">
    <source>
        <dbReference type="PROSITE" id="PS51192"/>
    </source>
</evidence>
<dbReference type="GO" id="GO:0006260">
    <property type="term" value="P:DNA replication"/>
    <property type="evidence" value="ECO:0007669"/>
    <property type="project" value="InterPro"/>
</dbReference>
<dbReference type="GO" id="GO:0016787">
    <property type="term" value="F:hydrolase activity"/>
    <property type="evidence" value="ECO:0007669"/>
    <property type="project" value="UniProtKB-KW"/>
</dbReference>
<dbReference type="Gene3D" id="3.40.50.300">
    <property type="entry name" value="P-loop containing nucleotide triphosphate hydrolases"/>
    <property type="match status" value="2"/>
</dbReference>
<dbReference type="CDD" id="cd18794">
    <property type="entry name" value="SF2_C_RecQ"/>
    <property type="match status" value="1"/>
</dbReference>
<dbReference type="InterPro" id="IPR027417">
    <property type="entry name" value="P-loop_NTPase"/>
</dbReference>
<keyword evidence="9" id="KW-0539">Nucleus</keyword>
<evidence type="ECO:0000256" key="9">
    <source>
        <dbReference type="ARBA" id="ARBA00023242"/>
    </source>
</evidence>
<feature type="compositionally biased region" description="Polar residues" evidence="12">
    <location>
        <begin position="18"/>
        <end position="47"/>
    </location>
</feature>